<dbReference type="NCBIfam" id="TIGR03361">
    <property type="entry name" value="VI_Rhs_Vgr"/>
    <property type="match status" value="1"/>
</dbReference>
<dbReference type="EMBL" id="JAYLVJ010000006">
    <property type="protein sequence ID" value="MEO1753555.1"/>
    <property type="molecule type" value="Genomic_DNA"/>
</dbReference>
<feature type="domain" description="Putative type VI secretion system Rhs element associated Vgr" evidence="2">
    <location>
        <begin position="480"/>
        <end position="580"/>
    </location>
</feature>
<dbReference type="Pfam" id="PF13296">
    <property type="entry name" value="T6SS_Vgr"/>
    <property type="match status" value="1"/>
</dbReference>
<dbReference type="InterPro" id="IPR037026">
    <property type="entry name" value="Vgr_OB-fold_dom_sf"/>
</dbReference>
<dbReference type="Proteomes" id="UP001462961">
    <property type="component" value="Unassembled WGS sequence"/>
</dbReference>
<dbReference type="InterPro" id="IPR018769">
    <property type="entry name" value="VgrG2_DUF2345"/>
</dbReference>
<dbReference type="Gene3D" id="2.30.110.50">
    <property type="match status" value="1"/>
</dbReference>
<organism evidence="3 4">
    <name type="scientific">Paraburkholderia caribensis</name>
    <dbReference type="NCBI Taxonomy" id="75105"/>
    <lineage>
        <taxon>Bacteria</taxon>
        <taxon>Pseudomonadati</taxon>
        <taxon>Pseudomonadota</taxon>
        <taxon>Betaproteobacteria</taxon>
        <taxon>Burkholderiales</taxon>
        <taxon>Burkholderiaceae</taxon>
        <taxon>Paraburkholderia</taxon>
    </lineage>
</organism>
<dbReference type="SUPFAM" id="SSF69255">
    <property type="entry name" value="gp5 N-terminal domain-like"/>
    <property type="match status" value="1"/>
</dbReference>
<sequence length="781" mass="85979">MAGGFEGDSLRLNGLTGRQSYFLDVTGNTGASASGLSVVSFAATERLGEPYQVTVRLTHPLRLARADYLGKDATFSIVPEDLDGRRFAGWITSFTELRTTPDSTSYEVVLEAHLSKLARVHASRIYQHVTAPEIIEQVLKRHGFRGHQFSFRLRRQHPQHAFRMQYQMDDLAWVQLLMKQEGIYSYITAGEHGDVLNVCDDIDHYVYQPSLDVPYREQAGLESGIEAVSSLVTRTQTVARSFQVADYNPDSAWERFRDDANIAAEDKTTYGQPYVWGTHHPDAQAAKWEAQLRHETAIASQVVYEGESNVLALMPARILHIDEALPDAPNGQVVVEVVHRGARDEAYSNRYKAIPSGRRFRLALDERAWPRIAGTLSARVTSPDEYKYAYLTAAGYYVVRFDLDFDEWNPGGESVPLRLAKPFAGALQTGFHFPLLDGTEVAIAFHDGNPNRPYIAHAMHNSQAVDHITSDNRWLSRNVIRTQSNNKLRMEDWEGQEGIKLSTEHSGKTQLNLGFLVDSKKQKRGEGAEVRTSGHAAVRGGKGLLFTAHDKPGATGELLDMEPGLALLRRALDQSSALAETVKTAQAIAADCERQKALLDETIDQLKRAGIFVTAPEGIALVTGGDLQYSAARNLIATAGGNADMSVVRRITMAAGEAVSVFAQRMGIKLFAGKGKVEIQAQNDAMSLDSERDMTIKSANGRVVIEAKEELVLKCGGSYLRMTTTGIEDGTRGDRTWKAASFSRRGPAHLPEELPVLPKPAATQCALRASQSGMPFAKLEA</sequence>
<evidence type="ECO:0000313" key="3">
    <source>
        <dbReference type="EMBL" id="MEO1753555.1"/>
    </source>
</evidence>
<dbReference type="InterPro" id="IPR028244">
    <property type="entry name" value="T6SS_Rhs_Vgr_dom"/>
</dbReference>
<dbReference type="Gene3D" id="4.10.220.110">
    <property type="match status" value="1"/>
</dbReference>
<keyword evidence="4" id="KW-1185">Reference proteome</keyword>
<reference evidence="3 4" key="1">
    <citation type="submission" date="2024-01" db="EMBL/GenBank/DDBJ databases">
        <title>The diversity of rhizobia nodulating Mimosa spp. in eleven states of Brazil covering several biomes is determined by host plant, location, and edaphic factors.</title>
        <authorList>
            <person name="Rouws L."/>
            <person name="Barauna A."/>
            <person name="Beukes C."/>
            <person name="De Faria S.M."/>
            <person name="Gross E."/>
            <person name="Dos Reis Junior F.B."/>
            <person name="Simon M."/>
            <person name="Maluk M."/>
            <person name="Odee D.W."/>
            <person name="Kenicer G."/>
            <person name="Young J.P.W."/>
            <person name="Reis V.M."/>
            <person name="Zilli J."/>
            <person name="James E.K."/>
        </authorList>
    </citation>
    <scope>NUCLEOTIDE SEQUENCE [LARGE SCALE GENOMIC DNA]</scope>
    <source>
        <strain evidence="3 4">JHI1651</strain>
    </source>
</reference>
<evidence type="ECO:0000259" key="1">
    <source>
        <dbReference type="Pfam" id="PF10106"/>
    </source>
</evidence>
<protein>
    <submittedName>
        <fullName evidence="3">Type VI secretion system tip protein VgrG</fullName>
    </submittedName>
</protein>
<dbReference type="SUPFAM" id="SSF69279">
    <property type="entry name" value="Phage tail proteins"/>
    <property type="match status" value="2"/>
</dbReference>
<dbReference type="Pfam" id="PF05954">
    <property type="entry name" value="Phage_GPD"/>
    <property type="match status" value="1"/>
</dbReference>
<dbReference type="InterPro" id="IPR006533">
    <property type="entry name" value="T6SS_Vgr_RhsGE"/>
</dbReference>
<comment type="caution">
    <text evidence="3">The sequence shown here is derived from an EMBL/GenBank/DDBJ whole genome shotgun (WGS) entry which is preliminary data.</text>
</comment>
<gene>
    <name evidence="3" type="primary">vgrG</name>
    <name evidence="3" type="ORF">VOI32_06410</name>
</gene>
<evidence type="ECO:0000259" key="2">
    <source>
        <dbReference type="Pfam" id="PF13296"/>
    </source>
</evidence>
<dbReference type="Gene3D" id="3.55.50.10">
    <property type="entry name" value="Baseplate protein-like domains"/>
    <property type="match status" value="1"/>
</dbReference>
<dbReference type="RefSeq" id="WP_107202955.1">
    <property type="nucleotide sequence ID" value="NZ_CP015960.1"/>
</dbReference>
<evidence type="ECO:0000313" key="4">
    <source>
        <dbReference type="Proteomes" id="UP001462961"/>
    </source>
</evidence>
<name>A0ABV0DR24_9BURK</name>
<accession>A0ABV0DR24</accession>
<proteinExistence type="predicted"/>
<dbReference type="NCBIfam" id="TIGR01646">
    <property type="entry name" value="vgr_GE"/>
    <property type="match status" value="1"/>
</dbReference>
<dbReference type="Pfam" id="PF10106">
    <property type="entry name" value="DUF2345"/>
    <property type="match status" value="1"/>
</dbReference>
<dbReference type="InterPro" id="IPR017847">
    <property type="entry name" value="T6SS_RhsGE_Vgr_subset"/>
</dbReference>
<dbReference type="Gene3D" id="2.40.50.230">
    <property type="entry name" value="Gp5 N-terminal domain"/>
    <property type="match status" value="1"/>
</dbReference>
<feature type="domain" description="DUF2345" evidence="1">
    <location>
        <begin position="601"/>
        <end position="748"/>
    </location>
</feature>